<proteinExistence type="predicted"/>
<keyword evidence="3 5" id="KW-1133">Transmembrane helix</keyword>
<feature type="transmembrane region" description="Helical" evidence="5">
    <location>
        <begin position="460"/>
        <end position="482"/>
    </location>
</feature>
<dbReference type="SUPFAM" id="SSF103473">
    <property type="entry name" value="MFS general substrate transporter"/>
    <property type="match status" value="2"/>
</dbReference>
<dbReference type="AlphaFoldDB" id="A0A940T0D5"/>
<dbReference type="Gene3D" id="1.20.1720.10">
    <property type="entry name" value="Multidrug resistance protein D"/>
    <property type="match status" value="1"/>
</dbReference>
<feature type="transmembrane region" description="Helical" evidence="5">
    <location>
        <begin position="110"/>
        <end position="130"/>
    </location>
</feature>
<dbReference type="EMBL" id="JAFIDA010000001">
    <property type="protein sequence ID" value="MBP1325800.1"/>
    <property type="molecule type" value="Genomic_DNA"/>
</dbReference>
<evidence type="ECO:0000313" key="8">
    <source>
        <dbReference type="Proteomes" id="UP000675163"/>
    </source>
</evidence>
<feature type="transmembrane region" description="Helical" evidence="5">
    <location>
        <begin position="345"/>
        <end position="366"/>
    </location>
</feature>
<dbReference type="Pfam" id="PF07690">
    <property type="entry name" value="MFS_1"/>
    <property type="match status" value="1"/>
</dbReference>
<dbReference type="Proteomes" id="UP000675163">
    <property type="component" value="Unassembled WGS sequence"/>
</dbReference>
<feature type="transmembrane region" description="Helical" evidence="5">
    <location>
        <begin position="86"/>
        <end position="104"/>
    </location>
</feature>
<dbReference type="PROSITE" id="PS50850">
    <property type="entry name" value="MFS"/>
    <property type="match status" value="1"/>
</dbReference>
<dbReference type="CDD" id="cd17504">
    <property type="entry name" value="MFS_MMR_MDR_like"/>
    <property type="match status" value="1"/>
</dbReference>
<dbReference type="PANTHER" id="PTHR23501:SF197">
    <property type="entry name" value="COMD"/>
    <property type="match status" value="1"/>
</dbReference>
<evidence type="ECO:0000259" key="6">
    <source>
        <dbReference type="PROSITE" id="PS50850"/>
    </source>
</evidence>
<dbReference type="InterPro" id="IPR020846">
    <property type="entry name" value="MFS_dom"/>
</dbReference>
<organism evidence="7 8">
    <name type="scientific">Leucobacter exalbidus</name>
    <dbReference type="NCBI Taxonomy" id="662960"/>
    <lineage>
        <taxon>Bacteria</taxon>
        <taxon>Bacillati</taxon>
        <taxon>Actinomycetota</taxon>
        <taxon>Actinomycetes</taxon>
        <taxon>Micrococcales</taxon>
        <taxon>Microbacteriaceae</taxon>
        <taxon>Leucobacter</taxon>
    </lineage>
</organism>
<evidence type="ECO:0000256" key="5">
    <source>
        <dbReference type="SAM" id="Phobius"/>
    </source>
</evidence>
<keyword evidence="8" id="KW-1185">Reference proteome</keyword>
<dbReference type="RefSeq" id="WP_209704807.1">
    <property type="nucleotide sequence ID" value="NZ_JAFIDA010000001.1"/>
</dbReference>
<feature type="transmembrane region" description="Helical" evidence="5">
    <location>
        <begin position="309"/>
        <end position="333"/>
    </location>
</feature>
<comment type="caution">
    <text evidence="7">The sequence shown here is derived from an EMBL/GenBank/DDBJ whole genome shotgun (WGS) entry which is preliminary data.</text>
</comment>
<feature type="transmembrane region" description="Helical" evidence="5">
    <location>
        <begin position="172"/>
        <end position="192"/>
    </location>
</feature>
<gene>
    <name evidence="7" type="ORF">JOF28_001032</name>
</gene>
<keyword evidence="2 5" id="KW-0812">Transmembrane</keyword>
<feature type="domain" description="Major facilitator superfamily (MFS) profile" evidence="6">
    <location>
        <begin position="19"/>
        <end position="486"/>
    </location>
</feature>
<feature type="transmembrane region" description="Helical" evidence="5">
    <location>
        <begin position="429"/>
        <end position="448"/>
    </location>
</feature>
<evidence type="ECO:0000256" key="2">
    <source>
        <dbReference type="ARBA" id="ARBA00022692"/>
    </source>
</evidence>
<evidence type="ECO:0000256" key="4">
    <source>
        <dbReference type="ARBA" id="ARBA00023136"/>
    </source>
</evidence>
<keyword evidence="4 5" id="KW-0472">Membrane</keyword>
<dbReference type="GO" id="GO:0005886">
    <property type="term" value="C:plasma membrane"/>
    <property type="evidence" value="ECO:0007669"/>
    <property type="project" value="UniProtKB-SubCell"/>
</dbReference>
<evidence type="ECO:0000313" key="7">
    <source>
        <dbReference type="EMBL" id="MBP1325800.1"/>
    </source>
</evidence>
<dbReference type="PANTHER" id="PTHR23501">
    <property type="entry name" value="MAJOR FACILITATOR SUPERFAMILY"/>
    <property type="match status" value="1"/>
</dbReference>
<feature type="transmembrane region" description="Helical" evidence="5">
    <location>
        <begin position="142"/>
        <end position="166"/>
    </location>
</feature>
<reference evidence="7" key="1">
    <citation type="submission" date="2021-02" db="EMBL/GenBank/DDBJ databases">
        <title>Sequencing the genomes of 1000 actinobacteria strains.</title>
        <authorList>
            <person name="Klenk H.-P."/>
        </authorList>
    </citation>
    <scope>NUCLEOTIDE SEQUENCE</scope>
    <source>
        <strain evidence="7">DSM 22850</strain>
    </source>
</reference>
<sequence length="486" mass="49775">MIRSSRTSRTPFQPTPGLILTVLAAAGILVSLAQTLIVPLIGELPRIFDTSAANASWIITSTLLAGAVSTPIMGRLADLYGKKPMLMVAIIAFVAGSIACALAPNLGVMILGRTLQGVASGMVALGISMLHQLLPKDRAGAAIALMSSSMGIGGALGLPVSAAVAQFADWRILFWSVGIAGILVAIAIAVVIRPVPQAKTDATFDIVGAIGLAVGLVALLLGVSKGSEWGWTSPTTLGALAIAVVVLLAWGWYELKLRFPLISLRTAIIPTVLFTNLASIMFGFVMYAINLVVPQIMQLPVSLGYGLGQSMVLMGLWVMPIGIGMMLVSKLGAEISRTRGPRTTLMLAGLVIAAGYGAIMIILATMGNRTPGDASDTVVYLTLALMSLCAAVTGAGIGFAFGAMPALIMGAVPPSEVAAANGFNSLMRSLGTTSAAAVIGVILASMMHEYGGFHVPTLSGFFTVLGIAVGAALAGTALAALVPRRP</sequence>
<dbReference type="InterPro" id="IPR036259">
    <property type="entry name" value="MFS_trans_sf"/>
</dbReference>
<feature type="transmembrane region" description="Helical" evidence="5">
    <location>
        <begin position="235"/>
        <end position="255"/>
    </location>
</feature>
<feature type="transmembrane region" description="Helical" evidence="5">
    <location>
        <begin position="204"/>
        <end position="223"/>
    </location>
</feature>
<feature type="transmembrane region" description="Helical" evidence="5">
    <location>
        <begin position="378"/>
        <end position="408"/>
    </location>
</feature>
<feature type="transmembrane region" description="Helical" evidence="5">
    <location>
        <begin position="57"/>
        <end position="74"/>
    </location>
</feature>
<dbReference type="GO" id="GO:0022857">
    <property type="term" value="F:transmembrane transporter activity"/>
    <property type="evidence" value="ECO:0007669"/>
    <property type="project" value="InterPro"/>
</dbReference>
<protein>
    <submittedName>
        <fullName evidence="7">MFS family permease</fullName>
    </submittedName>
</protein>
<evidence type="ECO:0000256" key="3">
    <source>
        <dbReference type="ARBA" id="ARBA00022989"/>
    </source>
</evidence>
<evidence type="ECO:0000256" key="1">
    <source>
        <dbReference type="ARBA" id="ARBA00004651"/>
    </source>
</evidence>
<comment type="subcellular location">
    <subcellularLocation>
        <location evidence="1">Cell membrane</location>
        <topology evidence="1">Multi-pass membrane protein</topology>
    </subcellularLocation>
</comment>
<dbReference type="Gene3D" id="1.20.1250.20">
    <property type="entry name" value="MFS general substrate transporter like domains"/>
    <property type="match status" value="1"/>
</dbReference>
<accession>A0A940T0D5</accession>
<dbReference type="InterPro" id="IPR011701">
    <property type="entry name" value="MFS"/>
</dbReference>
<feature type="transmembrane region" description="Helical" evidence="5">
    <location>
        <begin position="267"/>
        <end position="289"/>
    </location>
</feature>
<name>A0A940T0D5_9MICO</name>